<evidence type="ECO:0000313" key="2">
    <source>
        <dbReference type="EMBL" id="SEL92662.1"/>
    </source>
</evidence>
<keyword evidence="1" id="KW-0732">Signal</keyword>
<dbReference type="OrthoDB" id="7325958at2"/>
<keyword evidence="3" id="KW-1185">Reference proteome</keyword>
<sequence>MKRFTNALFAAALLAGGASLAVQPAAAQKKDKKAEGPALKLSKEVQAPAAAAQTALAANDLAAAETSIAQAEAAAKTDDERYISAALRLNLEAKKIGNNQGSDAALAVPLKVLVTNPKTPPADIGRYNYELGRIATNAKDNAAAAQYFAAAQAAGYTNPNMSLQILKAKADAGDLAGASAEMDKVIAAQTAAGQKPGEDLYRFMIAKSNQKRNGALTYQWLKKYVEAYPTAKNWRDVVTTFGLTSGGVATLDKGQKVDLFRLLRNGKALADQYDYEIYAQSALDLGIPWEAKSVLNEGKAAGKIPASSSNATSLLQLADKSISNEGSLSGLETRAKAAANGKLAASTADAYLGSGNYAKAVELYRVALQKGQVDADAVNTRLGIALAYSGDKAAARTAFEAVKGQPRADLAGLWIEYLDHPPVG</sequence>
<feature type="signal peptide" evidence="1">
    <location>
        <begin position="1"/>
        <end position="21"/>
    </location>
</feature>
<evidence type="ECO:0000313" key="3">
    <source>
        <dbReference type="Proteomes" id="UP000199214"/>
    </source>
</evidence>
<feature type="chain" id="PRO_5011662922" description="Tetratricopeptide repeat-containing protein" evidence="1">
    <location>
        <begin position="22"/>
        <end position="424"/>
    </location>
</feature>
<proteinExistence type="predicted"/>
<protein>
    <recommendedName>
        <fullName evidence="4">Tetratricopeptide repeat-containing protein</fullName>
    </recommendedName>
</protein>
<dbReference type="EMBL" id="FNZZ01000006">
    <property type="protein sequence ID" value="SEL92662.1"/>
    <property type="molecule type" value="Genomic_DNA"/>
</dbReference>
<dbReference type="STRING" id="1855283.SAMN05216382_2950"/>
<gene>
    <name evidence="2" type="ORF">SAMN05216382_2950</name>
</gene>
<evidence type="ECO:0000256" key="1">
    <source>
        <dbReference type="SAM" id="SignalP"/>
    </source>
</evidence>
<evidence type="ECO:0008006" key="4">
    <source>
        <dbReference type="Google" id="ProtNLM"/>
    </source>
</evidence>
<reference evidence="3" key="1">
    <citation type="submission" date="2016-10" db="EMBL/GenBank/DDBJ databases">
        <authorList>
            <person name="Varghese N."/>
            <person name="Submissions S."/>
        </authorList>
    </citation>
    <scope>NUCLEOTIDE SEQUENCE [LARGE SCALE GENOMIC DNA]</scope>
    <source>
        <strain evidence="3">JS21-1</strain>
    </source>
</reference>
<dbReference type="Proteomes" id="UP000199214">
    <property type="component" value="Unassembled WGS sequence"/>
</dbReference>
<accession>A0A1H7U6G5</accession>
<name>A0A1H7U6G5_9SPHN</name>
<dbReference type="AlphaFoldDB" id="A0A1H7U6G5"/>
<dbReference type="RefSeq" id="WP_093007636.1">
    <property type="nucleotide sequence ID" value="NZ_FNZZ01000006.1"/>
</dbReference>
<organism evidence="2 3">
    <name type="scientific">Sphingomonas palmae</name>
    <dbReference type="NCBI Taxonomy" id="1855283"/>
    <lineage>
        <taxon>Bacteria</taxon>
        <taxon>Pseudomonadati</taxon>
        <taxon>Pseudomonadota</taxon>
        <taxon>Alphaproteobacteria</taxon>
        <taxon>Sphingomonadales</taxon>
        <taxon>Sphingomonadaceae</taxon>
        <taxon>Sphingomonas</taxon>
    </lineage>
</organism>
<dbReference type="InterPro" id="IPR011990">
    <property type="entry name" value="TPR-like_helical_dom_sf"/>
</dbReference>
<dbReference type="Gene3D" id="1.25.40.10">
    <property type="entry name" value="Tetratricopeptide repeat domain"/>
    <property type="match status" value="1"/>
</dbReference>